<dbReference type="AlphaFoldDB" id="A0A225V4U2"/>
<sequence>MADVIVVDDINVAQQECEGIAECVRRFCGREGVSGKLYTVSFACRDERHAGILNNRTWRALSTDLI</sequence>
<evidence type="ECO:0000313" key="2">
    <source>
        <dbReference type="Proteomes" id="UP000198211"/>
    </source>
</evidence>
<gene>
    <name evidence="1" type="ORF">PHMEG_00028771</name>
</gene>
<dbReference type="OrthoDB" id="144739at2759"/>
<protein>
    <submittedName>
        <fullName evidence="1">Uncharacterized protein</fullName>
    </submittedName>
</protein>
<organism evidence="1 2">
    <name type="scientific">Phytophthora megakarya</name>
    <dbReference type="NCBI Taxonomy" id="4795"/>
    <lineage>
        <taxon>Eukaryota</taxon>
        <taxon>Sar</taxon>
        <taxon>Stramenopiles</taxon>
        <taxon>Oomycota</taxon>
        <taxon>Peronosporomycetes</taxon>
        <taxon>Peronosporales</taxon>
        <taxon>Peronosporaceae</taxon>
        <taxon>Phytophthora</taxon>
    </lineage>
</organism>
<dbReference type="Proteomes" id="UP000198211">
    <property type="component" value="Unassembled WGS sequence"/>
</dbReference>
<accession>A0A225V4U2</accession>
<keyword evidence="2" id="KW-1185">Reference proteome</keyword>
<proteinExistence type="predicted"/>
<dbReference type="EMBL" id="NBNE01007882">
    <property type="protein sequence ID" value="OWZ00114.1"/>
    <property type="molecule type" value="Genomic_DNA"/>
</dbReference>
<evidence type="ECO:0000313" key="1">
    <source>
        <dbReference type="EMBL" id="OWZ00114.1"/>
    </source>
</evidence>
<comment type="caution">
    <text evidence="1">The sequence shown here is derived from an EMBL/GenBank/DDBJ whole genome shotgun (WGS) entry which is preliminary data.</text>
</comment>
<name>A0A225V4U2_9STRA</name>
<reference evidence="2" key="1">
    <citation type="submission" date="2017-03" db="EMBL/GenBank/DDBJ databases">
        <title>Phytopthora megakarya and P. palmivora, two closely related causual agents of cacao black pod achieved similar genome size and gene model numbers by different mechanisms.</title>
        <authorList>
            <person name="Ali S."/>
            <person name="Shao J."/>
            <person name="Larry D.J."/>
            <person name="Kronmiller B."/>
            <person name="Shen D."/>
            <person name="Strem M.D."/>
            <person name="Melnick R.L."/>
            <person name="Guiltinan M.J."/>
            <person name="Tyler B.M."/>
            <person name="Meinhardt L.W."/>
            <person name="Bailey B.A."/>
        </authorList>
    </citation>
    <scope>NUCLEOTIDE SEQUENCE [LARGE SCALE GENOMIC DNA]</scope>
    <source>
        <strain evidence="2">zdho120</strain>
    </source>
</reference>